<organism evidence="2 3">
    <name type="scientific">Hyaloscypha bicolor E</name>
    <dbReference type="NCBI Taxonomy" id="1095630"/>
    <lineage>
        <taxon>Eukaryota</taxon>
        <taxon>Fungi</taxon>
        <taxon>Dikarya</taxon>
        <taxon>Ascomycota</taxon>
        <taxon>Pezizomycotina</taxon>
        <taxon>Leotiomycetes</taxon>
        <taxon>Helotiales</taxon>
        <taxon>Hyaloscyphaceae</taxon>
        <taxon>Hyaloscypha</taxon>
        <taxon>Hyaloscypha bicolor</taxon>
    </lineage>
</organism>
<dbReference type="RefSeq" id="XP_024738897.1">
    <property type="nucleotide sequence ID" value="XM_024882875.1"/>
</dbReference>
<dbReference type="GeneID" id="36590952"/>
<keyword evidence="3" id="KW-1185">Reference proteome</keyword>
<dbReference type="Proteomes" id="UP000235371">
    <property type="component" value="Unassembled WGS sequence"/>
</dbReference>
<sequence>MDTDDEPECSPPPCLTTCLQSFGNMIPPSDGDFDQVCRIISAHPTHTTFSSLYCCDLNCGRKFGVAAGHDRVGAFAETNSRFGISNIMDPGQPPASKCSSIPGTTELPTSFLLSAITSTNSQAAISTPQPASPLLAPIYAASSHLQISLSAPSPSILNSTTAPTLSPSQLSSLALSSVFPEIQSAPSHAYLQNLSFKAKVGSILGLTIFLLLLLILSILFLIRHRRRPRIPVS</sequence>
<keyword evidence="1" id="KW-0812">Transmembrane</keyword>
<gene>
    <name evidence="2" type="ORF">K444DRAFT_628021</name>
</gene>
<proteinExistence type="predicted"/>
<feature type="transmembrane region" description="Helical" evidence="1">
    <location>
        <begin position="200"/>
        <end position="222"/>
    </location>
</feature>
<keyword evidence="1" id="KW-0472">Membrane</keyword>
<dbReference type="EMBL" id="KZ613785">
    <property type="protein sequence ID" value="PMD61993.1"/>
    <property type="molecule type" value="Genomic_DNA"/>
</dbReference>
<evidence type="ECO:0000256" key="1">
    <source>
        <dbReference type="SAM" id="Phobius"/>
    </source>
</evidence>
<dbReference type="AlphaFoldDB" id="A0A2J6TG45"/>
<name>A0A2J6TG45_9HELO</name>
<evidence type="ECO:0000313" key="2">
    <source>
        <dbReference type="EMBL" id="PMD61993.1"/>
    </source>
</evidence>
<protein>
    <submittedName>
        <fullName evidence="2">Uncharacterized protein</fullName>
    </submittedName>
</protein>
<dbReference type="InParanoid" id="A0A2J6TG45"/>
<reference evidence="2 3" key="1">
    <citation type="submission" date="2016-04" db="EMBL/GenBank/DDBJ databases">
        <title>A degradative enzymes factory behind the ericoid mycorrhizal symbiosis.</title>
        <authorList>
            <consortium name="DOE Joint Genome Institute"/>
            <person name="Martino E."/>
            <person name="Morin E."/>
            <person name="Grelet G."/>
            <person name="Kuo A."/>
            <person name="Kohler A."/>
            <person name="Daghino S."/>
            <person name="Barry K."/>
            <person name="Choi C."/>
            <person name="Cichocki N."/>
            <person name="Clum A."/>
            <person name="Copeland A."/>
            <person name="Hainaut M."/>
            <person name="Haridas S."/>
            <person name="Labutti K."/>
            <person name="Lindquist E."/>
            <person name="Lipzen A."/>
            <person name="Khouja H.-R."/>
            <person name="Murat C."/>
            <person name="Ohm R."/>
            <person name="Olson A."/>
            <person name="Spatafora J."/>
            <person name="Veneault-Fourrey C."/>
            <person name="Henrissat B."/>
            <person name="Grigoriev I."/>
            <person name="Martin F."/>
            <person name="Perotto S."/>
        </authorList>
    </citation>
    <scope>NUCLEOTIDE SEQUENCE [LARGE SCALE GENOMIC DNA]</scope>
    <source>
        <strain evidence="2 3">E</strain>
    </source>
</reference>
<keyword evidence="1" id="KW-1133">Transmembrane helix</keyword>
<accession>A0A2J6TG45</accession>
<dbReference type="OrthoDB" id="5244978at2759"/>
<evidence type="ECO:0000313" key="3">
    <source>
        <dbReference type="Proteomes" id="UP000235371"/>
    </source>
</evidence>